<dbReference type="GO" id="GO:0006260">
    <property type="term" value="P:DNA replication"/>
    <property type="evidence" value="ECO:0007669"/>
    <property type="project" value="InterPro"/>
</dbReference>
<feature type="domain" description="Plasmid replication protein origin binding" evidence="1">
    <location>
        <begin position="31"/>
        <end position="155"/>
    </location>
</feature>
<proteinExistence type="predicted"/>
<accession>A0A0H5Q4A1</accession>
<dbReference type="Pfam" id="PF01719">
    <property type="entry name" value="Rep_OBD"/>
    <property type="match status" value="1"/>
</dbReference>
<evidence type="ECO:0000313" key="2">
    <source>
        <dbReference type="EMBL" id="CRY96240.1"/>
    </source>
</evidence>
<sequence length="229" mass="27292">MRENNCQSGQTKKVVHSLLFIRKVGNYFMAEKARYWNGVLYPENMVDDWEDVISDKLQVPYAYCIHDKDLNEDGTKRKTHIHITIVFPNTTTYNHAFDVLNTLSKKDKKALNKIERAINIRYSYNYLIHDTDTCRKKNKYLYDRAERITGNNFDIGSYEQISVTDKNRMTKELCNVIVENGYTNFADFYMYVISNFDEEYFEILRTYSGLFERLTRGMFLKYNNAEREQ</sequence>
<protein>
    <recommendedName>
        <fullName evidence="1">Plasmid replication protein origin binding domain-containing protein</fullName>
    </recommendedName>
</protein>
<name>A0A0H5Q4A1_9ZZZZ</name>
<dbReference type="GO" id="GO:0003677">
    <property type="term" value="F:DNA binding"/>
    <property type="evidence" value="ECO:0007669"/>
    <property type="project" value="InterPro"/>
</dbReference>
<dbReference type="AlphaFoldDB" id="A0A0H5Q4A1"/>
<reference evidence="2" key="2">
    <citation type="submission" date="2015-07" db="EMBL/GenBank/DDBJ databases">
        <title>Plasmids, circular viruses and viroids from rat gut.</title>
        <authorList>
            <person name="Jorgensen T.J."/>
            <person name="Hansen M.A."/>
            <person name="Xu Z."/>
            <person name="Tabak M.A."/>
            <person name="Sorensen S.J."/>
            <person name="Hansen L.H."/>
        </authorList>
    </citation>
    <scope>NUCLEOTIDE SEQUENCE</scope>
    <source>
        <plasmid evidence="2">pRGFK1011</plasmid>
    </source>
</reference>
<reference evidence="2" key="1">
    <citation type="submission" date="2015-06" db="EMBL/GenBank/DDBJ databases">
        <authorList>
            <person name="Joergensen T."/>
        </authorList>
    </citation>
    <scope>NUCLEOTIDE SEQUENCE</scope>
    <source>
        <plasmid evidence="2">pRGFK1011</plasmid>
    </source>
</reference>
<dbReference type="InterPro" id="IPR002631">
    <property type="entry name" value="Plasmid_rep_OBD"/>
</dbReference>
<dbReference type="EMBL" id="LN853599">
    <property type="protein sequence ID" value="CRY96240.1"/>
    <property type="molecule type" value="Genomic_DNA"/>
</dbReference>
<organism evidence="2">
    <name type="scientific">uncultured prokaryote</name>
    <dbReference type="NCBI Taxonomy" id="198431"/>
    <lineage>
        <taxon>unclassified sequences</taxon>
        <taxon>environmental samples</taxon>
    </lineage>
</organism>
<dbReference type="GO" id="GO:0003916">
    <property type="term" value="F:DNA topoisomerase activity"/>
    <property type="evidence" value="ECO:0007669"/>
    <property type="project" value="InterPro"/>
</dbReference>
<geneLocation type="plasmid" evidence="2">
    <name>pRGFK1011</name>
</geneLocation>
<keyword evidence="2" id="KW-0614">Plasmid</keyword>
<evidence type="ECO:0000259" key="1">
    <source>
        <dbReference type="Pfam" id="PF01719"/>
    </source>
</evidence>
<dbReference type="Gene3D" id="3.40.1310.30">
    <property type="match status" value="1"/>
</dbReference>